<dbReference type="InterPro" id="IPR006153">
    <property type="entry name" value="Cation/H_exchanger_TM"/>
</dbReference>
<evidence type="ECO:0000256" key="4">
    <source>
        <dbReference type="ARBA" id="ARBA00022692"/>
    </source>
</evidence>
<sequence length="533" mass="60438">MEIFISTIILLVAAALAISLQNQFFKTVSVNYISLILGLILAIIPITDQYVEHFNSEVFMIMIVAPLLFFEGQQTSLHNVLRSWKAIVDLTVIMITLATVIAGFSLKFLLAFSLPLSFILAAISTPTDATAMASVTHGLKLPKRVAYFLKNESLFNDASGIILLNMATSWYISKNLNLGNTLSSFLISALGGIIFGFISGTITVFIRQKIIRVNFNYTSNGNVAIQLFYLLTPIVFYFLAEELKVSGIIAVVVMGLIYNAEAQRSQLINAKIIYDSKIITNWLTDILNGIVFIILGIIIVRTVKEDIPNIQTLEALAAGVILYLVNVLVRYVYTAYLGKKRVHINRKEAWIFAFGGVHGAVTFALAYTLAEASINPADFHLILVSETVLILLSMIVPTILFKFMLTPAKADRDQETEIKRIRSEMVAYALKQLDQIYLPKRLRKQLNFDLHAQINETSMRDFLREMKYTVKQRNLSPDELEFRDEVYRYAFRQERNYLGQIAQQENEYRAVFRKLYREILTAEILFLNADNRD</sequence>
<feature type="transmembrane region" description="Helical" evidence="10">
    <location>
        <begin position="349"/>
        <end position="370"/>
    </location>
</feature>
<gene>
    <name evidence="12" type="ORF">EJK17_00670</name>
</gene>
<dbReference type="GO" id="GO:0098719">
    <property type="term" value="P:sodium ion import across plasma membrane"/>
    <property type="evidence" value="ECO:0007669"/>
    <property type="project" value="TreeGrafter"/>
</dbReference>
<dbReference type="Pfam" id="PF00999">
    <property type="entry name" value="Na_H_Exchanger"/>
    <property type="match status" value="1"/>
</dbReference>
<feature type="transmembrane region" description="Helical" evidence="10">
    <location>
        <begin position="315"/>
        <end position="337"/>
    </location>
</feature>
<dbReference type="AlphaFoldDB" id="A0A437SY26"/>
<accession>A0A437SY26</accession>
<keyword evidence="8 10" id="KW-0472">Membrane</keyword>
<feature type="transmembrane region" description="Helical" evidence="10">
    <location>
        <begin position="90"/>
        <end position="110"/>
    </location>
</feature>
<evidence type="ECO:0000256" key="8">
    <source>
        <dbReference type="ARBA" id="ARBA00023136"/>
    </source>
</evidence>
<name>A0A437SY26_9LACO</name>
<keyword evidence="7" id="KW-0406">Ion transport</keyword>
<dbReference type="GO" id="GO:0005886">
    <property type="term" value="C:plasma membrane"/>
    <property type="evidence" value="ECO:0007669"/>
    <property type="project" value="UniProtKB-SubCell"/>
</dbReference>
<dbReference type="GO" id="GO:0051453">
    <property type="term" value="P:regulation of intracellular pH"/>
    <property type="evidence" value="ECO:0007669"/>
    <property type="project" value="TreeGrafter"/>
</dbReference>
<evidence type="ECO:0000256" key="1">
    <source>
        <dbReference type="ARBA" id="ARBA00004651"/>
    </source>
</evidence>
<reference evidence="12 13" key="1">
    <citation type="submission" date="2018-12" db="EMBL/GenBank/DDBJ databases">
        <authorList>
            <person name="Meng J."/>
        </authorList>
    </citation>
    <scope>NUCLEOTIDE SEQUENCE [LARGE SCALE GENOMIC DNA]</scope>
    <source>
        <strain evidence="12 13">HT111-2</strain>
    </source>
</reference>
<feature type="transmembrane region" description="Helical" evidence="10">
    <location>
        <begin position="185"/>
        <end position="206"/>
    </location>
</feature>
<dbReference type="GO" id="GO:0015386">
    <property type="term" value="F:potassium:proton antiporter activity"/>
    <property type="evidence" value="ECO:0007669"/>
    <property type="project" value="TreeGrafter"/>
</dbReference>
<keyword evidence="4 10" id="KW-0812">Transmembrane</keyword>
<protein>
    <submittedName>
        <fullName evidence="12">Sodium:proton antiporter</fullName>
    </submittedName>
</protein>
<evidence type="ECO:0000256" key="3">
    <source>
        <dbReference type="ARBA" id="ARBA00022475"/>
    </source>
</evidence>
<evidence type="ECO:0000256" key="5">
    <source>
        <dbReference type="ARBA" id="ARBA00022989"/>
    </source>
</evidence>
<dbReference type="PANTHER" id="PTHR10110">
    <property type="entry name" value="SODIUM/HYDROGEN EXCHANGER"/>
    <property type="match status" value="1"/>
</dbReference>
<evidence type="ECO:0000259" key="11">
    <source>
        <dbReference type="Pfam" id="PF00999"/>
    </source>
</evidence>
<keyword evidence="2" id="KW-0813">Transport</keyword>
<comment type="subcellular location">
    <subcellularLocation>
        <location evidence="1">Cell membrane</location>
        <topology evidence="1">Multi-pass membrane protein</topology>
    </subcellularLocation>
</comment>
<dbReference type="EMBL" id="RXIA01000001">
    <property type="protein sequence ID" value="RVU71821.1"/>
    <property type="molecule type" value="Genomic_DNA"/>
</dbReference>
<evidence type="ECO:0000313" key="13">
    <source>
        <dbReference type="Proteomes" id="UP000288291"/>
    </source>
</evidence>
<evidence type="ECO:0000256" key="6">
    <source>
        <dbReference type="ARBA" id="ARBA00023053"/>
    </source>
</evidence>
<evidence type="ECO:0000256" key="10">
    <source>
        <dbReference type="SAM" id="Phobius"/>
    </source>
</evidence>
<evidence type="ECO:0000313" key="12">
    <source>
        <dbReference type="EMBL" id="RVU71821.1"/>
    </source>
</evidence>
<keyword evidence="9" id="KW-0739">Sodium transport</keyword>
<keyword evidence="5 10" id="KW-1133">Transmembrane helix</keyword>
<feature type="domain" description="Cation/H+ exchanger transmembrane" evidence="11">
    <location>
        <begin position="14"/>
        <end position="405"/>
    </location>
</feature>
<feature type="transmembrane region" description="Helical" evidence="10">
    <location>
        <begin position="282"/>
        <end position="303"/>
    </location>
</feature>
<evidence type="ECO:0000256" key="2">
    <source>
        <dbReference type="ARBA" id="ARBA00022448"/>
    </source>
</evidence>
<dbReference type="Gene3D" id="6.10.140.1330">
    <property type="match status" value="1"/>
</dbReference>
<comment type="caution">
    <text evidence="12">The sequence shown here is derived from an EMBL/GenBank/DDBJ whole genome shotgun (WGS) entry which is preliminary data.</text>
</comment>
<dbReference type="Proteomes" id="UP000288291">
    <property type="component" value="Unassembled WGS sequence"/>
</dbReference>
<feature type="transmembrane region" description="Helical" evidence="10">
    <location>
        <begin position="218"/>
        <end position="239"/>
    </location>
</feature>
<evidence type="ECO:0000256" key="9">
    <source>
        <dbReference type="ARBA" id="ARBA00023201"/>
    </source>
</evidence>
<proteinExistence type="predicted"/>
<evidence type="ECO:0000256" key="7">
    <source>
        <dbReference type="ARBA" id="ARBA00023065"/>
    </source>
</evidence>
<keyword evidence="13" id="KW-1185">Reference proteome</keyword>
<feature type="transmembrane region" description="Helical" evidence="10">
    <location>
        <begin position="54"/>
        <end position="70"/>
    </location>
</feature>
<dbReference type="RefSeq" id="WP_103661854.1">
    <property type="nucleotide sequence ID" value="NZ_ML136871.1"/>
</dbReference>
<feature type="transmembrane region" description="Helical" evidence="10">
    <location>
        <begin position="29"/>
        <end position="47"/>
    </location>
</feature>
<keyword evidence="6" id="KW-0915">Sodium</keyword>
<dbReference type="GO" id="GO:0015385">
    <property type="term" value="F:sodium:proton antiporter activity"/>
    <property type="evidence" value="ECO:0007669"/>
    <property type="project" value="InterPro"/>
</dbReference>
<feature type="transmembrane region" description="Helical" evidence="10">
    <location>
        <begin position="245"/>
        <end position="261"/>
    </location>
</feature>
<feature type="transmembrane region" description="Helical" evidence="10">
    <location>
        <begin position="382"/>
        <end position="405"/>
    </location>
</feature>
<dbReference type="PANTHER" id="PTHR10110:SF86">
    <property type="entry name" value="SODIUM_HYDROGEN EXCHANGER 7"/>
    <property type="match status" value="1"/>
</dbReference>
<dbReference type="InterPro" id="IPR018422">
    <property type="entry name" value="Cation/H_exchanger_CPA1"/>
</dbReference>
<keyword evidence="3" id="KW-1003">Cell membrane</keyword>
<organism evidence="12 13">
    <name type="scientific">Lactobacillus xujianguonis</name>
    <dbReference type="NCBI Taxonomy" id="2495899"/>
    <lineage>
        <taxon>Bacteria</taxon>
        <taxon>Bacillati</taxon>
        <taxon>Bacillota</taxon>
        <taxon>Bacilli</taxon>
        <taxon>Lactobacillales</taxon>
        <taxon>Lactobacillaceae</taxon>
        <taxon>Lactobacillus</taxon>
    </lineage>
</organism>